<dbReference type="NCBIfam" id="NF009150">
    <property type="entry name" value="PRK12497.1-3"/>
    <property type="match status" value="1"/>
</dbReference>
<evidence type="ECO:0000256" key="2">
    <source>
        <dbReference type="HAMAP-Rule" id="MF_00048"/>
    </source>
</evidence>
<accession>A0A0S7BMQ1</accession>
<dbReference type="OrthoDB" id="9802516at2"/>
<gene>
    <name evidence="3" type="ORF">LARV_02782</name>
</gene>
<dbReference type="Pfam" id="PF02021">
    <property type="entry name" value="UPF0102"/>
    <property type="match status" value="1"/>
</dbReference>
<dbReference type="SUPFAM" id="SSF52980">
    <property type="entry name" value="Restriction endonuclease-like"/>
    <property type="match status" value="1"/>
</dbReference>
<keyword evidence="4" id="KW-1185">Reference proteome</keyword>
<dbReference type="RefSeq" id="WP_075074212.1">
    <property type="nucleotide sequence ID" value="NZ_DF967972.1"/>
</dbReference>
<organism evidence="3">
    <name type="scientific">Longilinea arvoryzae</name>
    <dbReference type="NCBI Taxonomy" id="360412"/>
    <lineage>
        <taxon>Bacteria</taxon>
        <taxon>Bacillati</taxon>
        <taxon>Chloroflexota</taxon>
        <taxon>Anaerolineae</taxon>
        <taxon>Anaerolineales</taxon>
        <taxon>Anaerolineaceae</taxon>
        <taxon>Longilinea</taxon>
    </lineage>
</organism>
<dbReference type="Proteomes" id="UP000055060">
    <property type="component" value="Unassembled WGS sequence"/>
</dbReference>
<dbReference type="InterPro" id="IPR011335">
    <property type="entry name" value="Restrct_endonuc-II-like"/>
</dbReference>
<dbReference type="NCBIfam" id="TIGR00252">
    <property type="entry name" value="YraN family protein"/>
    <property type="match status" value="1"/>
</dbReference>
<dbReference type="NCBIfam" id="NF009154">
    <property type="entry name" value="PRK12497.3-3"/>
    <property type="match status" value="1"/>
</dbReference>
<dbReference type="Gene3D" id="3.40.1350.10">
    <property type="match status" value="1"/>
</dbReference>
<dbReference type="GO" id="GO:0003676">
    <property type="term" value="F:nucleic acid binding"/>
    <property type="evidence" value="ECO:0007669"/>
    <property type="project" value="InterPro"/>
</dbReference>
<evidence type="ECO:0000313" key="3">
    <source>
        <dbReference type="EMBL" id="GAP15002.1"/>
    </source>
</evidence>
<dbReference type="PANTHER" id="PTHR34039:SF1">
    <property type="entry name" value="UPF0102 PROTEIN YRAN"/>
    <property type="match status" value="1"/>
</dbReference>
<sequence length="123" mass="14271">MVEKTHRQRVGRWGEDIAVRYLEARQLKLVERNAHTPYGEIDLVMMDGEDIVFVEVKTRTTAAFGLPEEAITVRKREHMIHSAEAYLQERNTLPDTWRIDVVAIRGKPSQADPEIEWFQNAVV</sequence>
<dbReference type="AlphaFoldDB" id="A0A0S7BMQ1"/>
<proteinExistence type="inferred from homology"/>
<dbReference type="InterPro" id="IPR011856">
    <property type="entry name" value="tRNA_endonuc-like_dom_sf"/>
</dbReference>
<name>A0A0S7BMQ1_9CHLR</name>
<dbReference type="EMBL" id="DF967972">
    <property type="protein sequence ID" value="GAP15002.1"/>
    <property type="molecule type" value="Genomic_DNA"/>
</dbReference>
<dbReference type="STRING" id="360412.LARV_02782"/>
<dbReference type="PANTHER" id="PTHR34039">
    <property type="entry name" value="UPF0102 PROTEIN YRAN"/>
    <property type="match status" value="1"/>
</dbReference>
<comment type="similarity">
    <text evidence="1 2">Belongs to the UPF0102 family.</text>
</comment>
<dbReference type="CDD" id="cd20736">
    <property type="entry name" value="PoNe_Nuclease"/>
    <property type="match status" value="1"/>
</dbReference>
<dbReference type="InterPro" id="IPR003509">
    <property type="entry name" value="UPF0102_YraN-like"/>
</dbReference>
<dbReference type="HAMAP" id="MF_00048">
    <property type="entry name" value="UPF0102"/>
    <property type="match status" value="1"/>
</dbReference>
<reference evidence="3" key="1">
    <citation type="submission" date="2015-07" db="EMBL/GenBank/DDBJ databases">
        <title>Draft Genome Sequences of Anaerolinea thermolimosa IMO-1, Bellilinea caldifistulae GOMI-1, Leptolinea tardivitalis YMTK-2, Levilinea saccharolytica KIBI-1,Longilinea arvoryzae KOME-1, Previously Described as Members of the Anaerolineaceae (Chloroflexi).</title>
        <authorList>
            <person name="Sekiguchi Y."/>
            <person name="Ohashi A."/>
            <person name="Matsuura N."/>
            <person name="Tourlousse M.D."/>
        </authorList>
    </citation>
    <scope>NUCLEOTIDE SEQUENCE [LARGE SCALE GENOMIC DNA]</scope>
    <source>
        <strain evidence="3">KOME-1</strain>
    </source>
</reference>
<evidence type="ECO:0000313" key="4">
    <source>
        <dbReference type="Proteomes" id="UP000055060"/>
    </source>
</evidence>
<protein>
    <recommendedName>
        <fullName evidence="2">UPF0102 protein LARV_02782</fullName>
    </recommendedName>
</protein>
<evidence type="ECO:0000256" key="1">
    <source>
        <dbReference type="ARBA" id="ARBA00006738"/>
    </source>
</evidence>